<feature type="non-terminal residue" evidence="1">
    <location>
        <position position="1"/>
    </location>
</feature>
<name>X0UA49_9ZZZZ</name>
<protein>
    <submittedName>
        <fullName evidence="1">Uncharacterized protein</fullName>
    </submittedName>
</protein>
<reference evidence="1" key="1">
    <citation type="journal article" date="2014" name="Front. Microbiol.">
        <title>High frequency of phylogenetically diverse reductive dehalogenase-homologous genes in deep subseafloor sedimentary metagenomes.</title>
        <authorList>
            <person name="Kawai M."/>
            <person name="Futagami T."/>
            <person name="Toyoda A."/>
            <person name="Takaki Y."/>
            <person name="Nishi S."/>
            <person name="Hori S."/>
            <person name="Arai W."/>
            <person name="Tsubouchi T."/>
            <person name="Morono Y."/>
            <person name="Uchiyama I."/>
            <person name="Ito T."/>
            <person name="Fujiyama A."/>
            <person name="Inagaki F."/>
            <person name="Takami H."/>
        </authorList>
    </citation>
    <scope>NUCLEOTIDE SEQUENCE</scope>
    <source>
        <strain evidence="1">Expedition CK06-06</strain>
    </source>
</reference>
<evidence type="ECO:0000313" key="1">
    <source>
        <dbReference type="EMBL" id="GAF85365.1"/>
    </source>
</evidence>
<feature type="non-terminal residue" evidence="1">
    <location>
        <position position="446"/>
    </location>
</feature>
<comment type="caution">
    <text evidence="1">The sequence shown here is derived from an EMBL/GenBank/DDBJ whole genome shotgun (WGS) entry which is preliminary data.</text>
</comment>
<organism evidence="1">
    <name type="scientific">marine sediment metagenome</name>
    <dbReference type="NCBI Taxonomy" id="412755"/>
    <lineage>
        <taxon>unclassified sequences</taxon>
        <taxon>metagenomes</taxon>
        <taxon>ecological metagenomes</taxon>
    </lineage>
</organism>
<sequence length="446" mass="50797">PNEDGVMVSRKYVAHIGEDEVGSLAKISEEENTTDPQGTTIIVPCKPGDEAEFTNWVRVTTQYWDVRPDIKGVEEFVWPELTVRFESETPKVWQILSRSGNHYGSYNRGTPKPKGIIDGIPYPLNWDNLQIDTLPADQADILTRLAGYNLILFFDTGDLPLTANREEVDYTPDAIELIRSRLSDLALELRKEISECIGNADNLWEASKKWNKVRHDFRDLVPSVEWKGHIVTGSAPDFSQAKASIWQFNRDWKGGSTFRKQKTYYGCRMTISEKTMLLVDEEENARPSRRRLTTLFNTKSDIETVYVVKLPVEDDVKLAESKKELKLLNFDLYDPKKLSDFVKAPIIRKAKVTTQGVVVSSTVPKIWSFRSNMSSRKDSWIAETDNKLIKDGEGLYVLLFRKEGTMVNGRLATNWWLTEAKKALGNSPDIHGIATKSQDKIGDKWT</sequence>
<gene>
    <name evidence="1" type="ORF">S01H1_09776</name>
</gene>
<dbReference type="AlphaFoldDB" id="X0UA49"/>
<accession>X0UA49</accession>
<dbReference type="EMBL" id="BARS01004997">
    <property type="protein sequence ID" value="GAF85365.1"/>
    <property type="molecule type" value="Genomic_DNA"/>
</dbReference>
<proteinExistence type="predicted"/>